<evidence type="ECO:0000313" key="3">
    <source>
        <dbReference type="Proteomes" id="UP000006882"/>
    </source>
</evidence>
<dbReference type="EMBL" id="CM007657">
    <property type="protein sequence ID" value="ONH98849.1"/>
    <property type="molecule type" value="Genomic_DNA"/>
</dbReference>
<dbReference type="EMBL" id="CM007657">
    <property type="protein sequence ID" value="ONH98848.1"/>
    <property type="molecule type" value="Genomic_DNA"/>
</dbReference>
<dbReference type="Gramene" id="ONH98850">
    <property type="protein sequence ID" value="ONH98850"/>
    <property type="gene ID" value="PRUPE_7G269000"/>
</dbReference>
<name>A0A251NHV9_PRUPE</name>
<dbReference type="AlphaFoldDB" id="A0A251NHV9"/>
<dbReference type="Proteomes" id="UP000006882">
    <property type="component" value="Chromosome G7"/>
</dbReference>
<reference evidence="2 3" key="1">
    <citation type="journal article" date="2013" name="Nat. Genet.">
        <title>The high-quality draft genome of peach (Prunus persica) identifies unique patterns of genetic diversity, domestication and genome evolution.</title>
        <authorList>
            <consortium name="International Peach Genome Initiative"/>
            <person name="Verde I."/>
            <person name="Abbott A.G."/>
            <person name="Scalabrin S."/>
            <person name="Jung S."/>
            <person name="Shu S."/>
            <person name="Marroni F."/>
            <person name="Zhebentyayeva T."/>
            <person name="Dettori M.T."/>
            <person name="Grimwood J."/>
            <person name="Cattonaro F."/>
            <person name="Zuccolo A."/>
            <person name="Rossini L."/>
            <person name="Jenkins J."/>
            <person name="Vendramin E."/>
            <person name="Meisel L.A."/>
            <person name="Decroocq V."/>
            <person name="Sosinski B."/>
            <person name="Prochnik S."/>
            <person name="Mitros T."/>
            <person name="Policriti A."/>
            <person name="Cipriani G."/>
            <person name="Dondini L."/>
            <person name="Ficklin S."/>
            <person name="Goodstein D.M."/>
            <person name="Xuan P."/>
            <person name="Del Fabbro C."/>
            <person name="Aramini V."/>
            <person name="Copetti D."/>
            <person name="Gonzalez S."/>
            <person name="Horner D.S."/>
            <person name="Falchi R."/>
            <person name="Lucas S."/>
            <person name="Mica E."/>
            <person name="Maldonado J."/>
            <person name="Lazzari B."/>
            <person name="Bielenberg D."/>
            <person name="Pirona R."/>
            <person name="Miculan M."/>
            <person name="Barakat A."/>
            <person name="Testolin R."/>
            <person name="Stella A."/>
            <person name="Tartarini S."/>
            <person name="Tonutti P."/>
            <person name="Arus P."/>
            <person name="Orellana A."/>
            <person name="Wells C."/>
            <person name="Main D."/>
            <person name="Vizzotto G."/>
            <person name="Silva H."/>
            <person name="Salamini F."/>
            <person name="Schmutz J."/>
            <person name="Morgante M."/>
            <person name="Rokhsar D.S."/>
        </authorList>
    </citation>
    <scope>NUCLEOTIDE SEQUENCE [LARGE SCALE GENOMIC DNA]</scope>
    <source>
        <strain evidence="3">cv. Nemared</strain>
    </source>
</reference>
<dbReference type="EMBL" id="CM007657">
    <property type="protein sequence ID" value="ONH98853.1"/>
    <property type="molecule type" value="Genomic_DNA"/>
</dbReference>
<dbReference type="PROSITE" id="PS50181">
    <property type="entry name" value="FBOX"/>
    <property type="match status" value="1"/>
</dbReference>
<dbReference type="NCBIfam" id="TIGR01640">
    <property type="entry name" value="F_box_assoc_1"/>
    <property type="match status" value="1"/>
</dbReference>
<dbReference type="PANTHER" id="PTHR31672:SF13">
    <property type="entry name" value="F-BOX PROTEIN CPR30-LIKE"/>
    <property type="match status" value="1"/>
</dbReference>
<dbReference type="Gramene" id="ONH98851">
    <property type="protein sequence ID" value="ONH98851"/>
    <property type="gene ID" value="PRUPE_7G269000"/>
</dbReference>
<dbReference type="InterPro" id="IPR011043">
    <property type="entry name" value="Gal_Oxase/kelch_b-propeller"/>
</dbReference>
<accession>A0A251NHV9</accession>
<dbReference type="EMBL" id="CM007657">
    <property type="protein sequence ID" value="ONH98851.1"/>
    <property type="molecule type" value="Genomic_DNA"/>
</dbReference>
<gene>
    <name evidence="2" type="ORF">PRUPE_7G269000</name>
</gene>
<dbReference type="eggNOG" id="ENOG502QUVH">
    <property type="taxonomic scope" value="Eukaryota"/>
</dbReference>
<evidence type="ECO:0000259" key="1">
    <source>
        <dbReference type="PROSITE" id="PS50181"/>
    </source>
</evidence>
<dbReference type="InterPro" id="IPR050796">
    <property type="entry name" value="SCF_F-box_component"/>
</dbReference>
<dbReference type="InterPro" id="IPR001810">
    <property type="entry name" value="F-box_dom"/>
</dbReference>
<dbReference type="Gramene" id="ONH98852">
    <property type="protein sequence ID" value="ONH98852"/>
    <property type="gene ID" value="PRUPE_7G269000"/>
</dbReference>
<dbReference type="EMBL" id="CM007657">
    <property type="protein sequence ID" value="ONH98850.1"/>
    <property type="molecule type" value="Genomic_DNA"/>
</dbReference>
<dbReference type="STRING" id="3760.A0A251NHV9"/>
<dbReference type="OrthoDB" id="591557at2759"/>
<dbReference type="Gramene" id="ONH98848">
    <property type="protein sequence ID" value="ONH98848"/>
    <property type="gene ID" value="PRUPE_7G269000"/>
</dbReference>
<dbReference type="SMR" id="A0A251NHV9"/>
<keyword evidence="3" id="KW-1185">Reference proteome</keyword>
<dbReference type="SUPFAM" id="SSF81383">
    <property type="entry name" value="F-box domain"/>
    <property type="match status" value="1"/>
</dbReference>
<dbReference type="SMART" id="SM00256">
    <property type="entry name" value="FBOX"/>
    <property type="match status" value="1"/>
</dbReference>
<dbReference type="Gene3D" id="1.20.1280.50">
    <property type="match status" value="1"/>
</dbReference>
<dbReference type="InterPro" id="IPR017451">
    <property type="entry name" value="F-box-assoc_interact_dom"/>
</dbReference>
<dbReference type="Pfam" id="PF07734">
    <property type="entry name" value="FBA_1"/>
    <property type="match status" value="1"/>
</dbReference>
<organism evidence="2 3">
    <name type="scientific">Prunus persica</name>
    <name type="common">Peach</name>
    <name type="synonym">Amygdalus persica</name>
    <dbReference type="NCBI Taxonomy" id="3760"/>
    <lineage>
        <taxon>Eukaryota</taxon>
        <taxon>Viridiplantae</taxon>
        <taxon>Streptophyta</taxon>
        <taxon>Embryophyta</taxon>
        <taxon>Tracheophyta</taxon>
        <taxon>Spermatophyta</taxon>
        <taxon>Magnoliopsida</taxon>
        <taxon>eudicotyledons</taxon>
        <taxon>Gunneridae</taxon>
        <taxon>Pentapetalae</taxon>
        <taxon>rosids</taxon>
        <taxon>fabids</taxon>
        <taxon>Rosales</taxon>
        <taxon>Rosaceae</taxon>
        <taxon>Amygdaloideae</taxon>
        <taxon>Amygdaleae</taxon>
        <taxon>Prunus</taxon>
    </lineage>
</organism>
<dbReference type="InterPro" id="IPR006527">
    <property type="entry name" value="F-box-assoc_dom_typ1"/>
</dbReference>
<dbReference type="Gramene" id="ONH98853">
    <property type="protein sequence ID" value="ONH98853"/>
    <property type="gene ID" value="PRUPE_7G269000"/>
</dbReference>
<feature type="domain" description="F-box" evidence="1">
    <location>
        <begin position="60"/>
        <end position="106"/>
    </location>
</feature>
<dbReference type="EMBL" id="CM007657">
    <property type="protein sequence ID" value="ONH98852.1"/>
    <property type="molecule type" value="Genomic_DNA"/>
</dbReference>
<sequence length="480" mass="53747">MECLNLLHMDMDQHWISSTLNLQSTQQQQQQQQQQATTISMETSLLDHQFLNNNKEEDEQDLQRQLPCEIVEEILLQLPVKSLLRFRCVCKPWLALISDPKFIKSHLHNHSTKQDEGDDDGKTRSSKALVMLSSSLSILKSVHVQVLDTRIEAGSTEADAAGAARTTSTRVVVVEEVHESPMRHQAVQDMKIVGSCNGLLCLVLDSQDMMIYNPSTRQLQPVPPPPPPPPPTNNYYSGKDYFYGFGYDSSNDDYKIVRASCSSRNGNFATHLDMYNLNTNSWRAAIKTLPCYFLSNVVGTLLNGALHWVVRLAAAERPFSIVSFDVTEETYRYVPLPGEGDKNFSFYGLGVLGGCLSMLYSPHGSDYEVWLMNEYGVKASWTIFTTIPQKMESEYLGLMSLVRILNNGEIVILLHQRKLVIYNPGHRTLRTILSGDIHSSQLALYLETLVSPSAAPTIKTYSSSITPLLNQAKAKAKASP</sequence>
<reference evidence="2" key="2">
    <citation type="submission" date="2016-12" db="EMBL/GenBank/DDBJ databases">
        <title>WGS assembly of Prunus persica.</title>
        <authorList>
            <person name="Verde I."/>
            <person name="Jenkins J."/>
            <person name="Dondini L."/>
            <person name="Micali S."/>
            <person name="Pagliarani G."/>
            <person name="Vendramin E."/>
            <person name="Paris R."/>
            <person name="Aramini V."/>
            <person name="Gazza L."/>
            <person name="Rossini L."/>
            <person name="Bassi D."/>
            <person name="Troggio M."/>
            <person name="Shu S."/>
            <person name="Grimwood J.H."/>
            <person name="Tartarini S."/>
            <person name="Dettori M.T."/>
            <person name="Schmutz J."/>
        </authorList>
    </citation>
    <scope>NUCLEOTIDE SEQUENCE</scope>
</reference>
<evidence type="ECO:0000313" key="2">
    <source>
        <dbReference type="EMBL" id="ONH98851.1"/>
    </source>
</evidence>
<dbReference type="SUPFAM" id="SSF50965">
    <property type="entry name" value="Galactose oxidase, central domain"/>
    <property type="match status" value="1"/>
</dbReference>
<dbReference type="PANTHER" id="PTHR31672">
    <property type="entry name" value="BNACNNG10540D PROTEIN"/>
    <property type="match status" value="1"/>
</dbReference>
<dbReference type="Gramene" id="ONH98849">
    <property type="protein sequence ID" value="ONH98849"/>
    <property type="gene ID" value="PRUPE_7G269000"/>
</dbReference>
<proteinExistence type="predicted"/>
<dbReference type="Pfam" id="PF00646">
    <property type="entry name" value="F-box"/>
    <property type="match status" value="1"/>
</dbReference>
<dbReference type="CDD" id="cd22157">
    <property type="entry name" value="F-box_AtFBW1-like"/>
    <property type="match status" value="1"/>
</dbReference>
<protein>
    <recommendedName>
        <fullName evidence="1">F-box domain-containing protein</fullName>
    </recommendedName>
</protein>
<dbReference type="InterPro" id="IPR036047">
    <property type="entry name" value="F-box-like_dom_sf"/>
</dbReference>